<organism evidence="3 4">
    <name type="scientific">Actinokineospora terrae</name>
    <dbReference type="NCBI Taxonomy" id="155974"/>
    <lineage>
        <taxon>Bacteria</taxon>
        <taxon>Bacillati</taxon>
        <taxon>Actinomycetota</taxon>
        <taxon>Actinomycetes</taxon>
        <taxon>Pseudonocardiales</taxon>
        <taxon>Pseudonocardiaceae</taxon>
        <taxon>Actinokineospora</taxon>
    </lineage>
</organism>
<keyword evidence="1" id="KW-1133">Transmembrane helix</keyword>
<dbReference type="PANTHER" id="PTHR40763">
    <property type="entry name" value="MEMBRANE PROTEIN-RELATED"/>
    <property type="match status" value="1"/>
</dbReference>
<keyword evidence="4" id="KW-1185">Reference proteome</keyword>
<keyword evidence="1" id="KW-0812">Transmembrane</keyword>
<dbReference type="AlphaFoldDB" id="A0A1H9SE62"/>
<dbReference type="STRING" id="155974.SAMN04487818_105381"/>
<dbReference type="RefSeq" id="WP_092778031.1">
    <property type="nucleotide sequence ID" value="NZ_FOGI01000005.1"/>
</dbReference>
<evidence type="ECO:0000259" key="2">
    <source>
        <dbReference type="Pfam" id="PF08044"/>
    </source>
</evidence>
<accession>A0A1H9SE62</accession>
<evidence type="ECO:0000313" key="3">
    <source>
        <dbReference type="EMBL" id="SER82479.1"/>
    </source>
</evidence>
<dbReference type="Pfam" id="PF08044">
    <property type="entry name" value="DUF1707"/>
    <property type="match status" value="1"/>
</dbReference>
<dbReference type="EMBL" id="FOGI01000005">
    <property type="protein sequence ID" value="SER82479.1"/>
    <property type="molecule type" value="Genomic_DNA"/>
</dbReference>
<protein>
    <recommendedName>
        <fullName evidence="2">DUF1707 domain-containing protein</fullName>
    </recommendedName>
</protein>
<dbReference type="PANTHER" id="PTHR40763:SF5">
    <property type="entry name" value="MEMBRANE PROTEIN"/>
    <property type="match status" value="1"/>
</dbReference>
<evidence type="ECO:0000313" key="4">
    <source>
        <dbReference type="Proteomes" id="UP000199051"/>
    </source>
</evidence>
<sequence>MDEIPPTELRIGDAEREDALRALGEHMSAGRIDIEEYGERSAKITTARTTGDLVALFADLPAPKPGLRSTAPLPAAPPPPALPATWADRPLGQRLFAALVPISAITGLSLFLFVVHAWPLLLLPVVVTVIGGALFGDDWRHGRGHGQRPFGPGYRRRHYRRGWH</sequence>
<evidence type="ECO:0000256" key="1">
    <source>
        <dbReference type="SAM" id="Phobius"/>
    </source>
</evidence>
<name>A0A1H9SE62_9PSEU</name>
<keyword evidence="1" id="KW-0472">Membrane</keyword>
<gene>
    <name evidence="3" type="ORF">SAMN04487818_105381</name>
</gene>
<feature type="transmembrane region" description="Helical" evidence="1">
    <location>
        <begin position="121"/>
        <end position="139"/>
    </location>
</feature>
<reference evidence="4" key="1">
    <citation type="submission" date="2016-10" db="EMBL/GenBank/DDBJ databases">
        <authorList>
            <person name="Varghese N."/>
            <person name="Submissions S."/>
        </authorList>
    </citation>
    <scope>NUCLEOTIDE SEQUENCE [LARGE SCALE GENOMIC DNA]</scope>
    <source>
        <strain evidence="4">DSM 44260</strain>
    </source>
</reference>
<dbReference type="Proteomes" id="UP000199051">
    <property type="component" value="Unassembled WGS sequence"/>
</dbReference>
<dbReference type="InterPro" id="IPR012551">
    <property type="entry name" value="DUF1707_SHOCT-like"/>
</dbReference>
<feature type="domain" description="DUF1707" evidence="2">
    <location>
        <begin position="9"/>
        <end position="61"/>
    </location>
</feature>
<proteinExistence type="predicted"/>